<dbReference type="PRINTS" id="PR01490">
    <property type="entry name" value="RTXTOXIND"/>
</dbReference>
<accession>A0A4R1BPN8</accession>
<keyword evidence="7" id="KW-1185">Reference proteome</keyword>
<keyword evidence="4 5" id="KW-0472">Membrane</keyword>
<evidence type="ECO:0000256" key="3">
    <source>
        <dbReference type="ARBA" id="ARBA00022989"/>
    </source>
</evidence>
<dbReference type="Gene3D" id="2.40.50.100">
    <property type="match status" value="1"/>
</dbReference>
<organism evidence="6 7">
    <name type="scientific">Flaviaesturariibacter flavus</name>
    <dbReference type="NCBI Taxonomy" id="2502780"/>
    <lineage>
        <taxon>Bacteria</taxon>
        <taxon>Pseudomonadati</taxon>
        <taxon>Bacteroidota</taxon>
        <taxon>Chitinophagia</taxon>
        <taxon>Chitinophagales</taxon>
        <taxon>Chitinophagaceae</taxon>
        <taxon>Flaviaestuariibacter</taxon>
    </lineage>
</organism>
<evidence type="ECO:0000313" key="7">
    <source>
        <dbReference type="Proteomes" id="UP000295334"/>
    </source>
</evidence>
<protein>
    <submittedName>
        <fullName evidence="6">HlyD family efflux transporter periplasmic adaptor subunit</fullName>
    </submittedName>
</protein>
<dbReference type="EMBL" id="SJZI01000001">
    <property type="protein sequence ID" value="TCJ19599.1"/>
    <property type="molecule type" value="Genomic_DNA"/>
</dbReference>
<feature type="transmembrane region" description="Helical" evidence="5">
    <location>
        <begin position="37"/>
        <end position="55"/>
    </location>
</feature>
<evidence type="ECO:0000256" key="5">
    <source>
        <dbReference type="SAM" id="Phobius"/>
    </source>
</evidence>
<dbReference type="RefSeq" id="WP_131445515.1">
    <property type="nucleotide sequence ID" value="NZ_SJZI01000001.1"/>
</dbReference>
<gene>
    <name evidence="6" type="ORF">EPD60_00300</name>
</gene>
<dbReference type="Gene3D" id="2.40.30.170">
    <property type="match status" value="1"/>
</dbReference>
<name>A0A4R1BPN8_9BACT</name>
<dbReference type="AlphaFoldDB" id="A0A4R1BPN8"/>
<evidence type="ECO:0000313" key="6">
    <source>
        <dbReference type="EMBL" id="TCJ19599.1"/>
    </source>
</evidence>
<comment type="caution">
    <text evidence="6">The sequence shown here is derived from an EMBL/GenBank/DDBJ whole genome shotgun (WGS) entry which is preliminary data.</text>
</comment>
<evidence type="ECO:0000256" key="4">
    <source>
        <dbReference type="ARBA" id="ARBA00023136"/>
    </source>
</evidence>
<sequence>MPQTTIRLQQLREDIISDEVREIVSYRPNWMVRHGSFVFFMVLLSIVLLTVFIQYPDQVKGSARIVALNAPKTSVARSQGTITGIFVKSGERVSAGQRLALLENTADYREVVQLQAWLQKEVAAVNAGNVDHLTNINPVHLANLGDLQDPYQSFVHEWNELRQFFGNGYYQKKKFALQRDLLFTAEIKKNIGRQEELSRQEKHLQETEFIAYDSLAKERFVAPIELNKYRTALLQKDQNLAQTEAQIINSDMSAHNKQKELLDMQKAVADQHQKFMTALLLLKSEIEKWNQRYVLTAPETGTVFLLSPIQPGMQVSNGEELFYVQPAVTTYYAQLMAGQAGLGKIKEGQRVRLKVDNYPSEQYGNLKGIVTSISSFPNRRDSFLVQVRLPEGLTTSYRKDLFFRNNMLASAEIITDNRKLFDRFFDPLRTLWNQ</sequence>
<dbReference type="GO" id="GO:0016020">
    <property type="term" value="C:membrane"/>
    <property type="evidence" value="ECO:0007669"/>
    <property type="project" value="UniProtKB-SubCell"/>
</dbReference>
<dbReference type="OrthoDB" id="7057889at2"/>
<evidence type="ECO:0000256" key="1">
    <source>
        <dbReference type="ARBA" id="ARBA00004167"/>
    </source>
</evidence>
<keyword evidence="3 5" id="KW-1133">Transmembrane helix</keyword>
<dbReference type="Proteomes" id="UP000295334">
    <property type="component" value="Unassembled WGS sequence"/>
</dbReference>
<keyword evidence="2 5" id="KW-0812">Transmembrane</keyword>
<dbReference type="InterPro" id="IPR050739">
    <property type="entry name" value="MFP"/>
</dbReference>
<dbReference type="PANTHER" id="PTHR30386">
    <property type="entry name" value="MEMBRANE FUSION SUBUNIT OF EMRAB-TOLC MULTIDRUG EFFLUX PUMP"/>
    <property type="match status" value="1"/>
</dbReference>
<evidence type="ECO:0000256" key="2">
    <source>
        <dbReference type="ARBA" id="ARBA00022692"/>
    </source>
</evidence>
<dbReference type="PANTHER" id="PTHR30386:SF26">
    <property type="entry name" value="TRANSPORT PROTEIN COMB"/>
    <property type="match status" value="1"/>
</dbReference>
<reference evidence="6 7" key="1">
    <citation type="submission" date="2019-03" db="EMBL/GenBank/DDBJ databases">
        <authorList>
            <person name="Kim M.K.M."/>
        </authorList>
    </citation>
    <scope>NUCLEOTIDE SEQUENCE [LARGE SCALE GENOMIC DNA]</scope>
    <source>
        <strain evidence="6 7">17J68-12</strain>
    </source>
</reference>
<comment type="subcellular location">
    <subcellularLocation>
        <location evidence="1">Membrane</location>
        <topology evidence="1">Single-pass membrane protein</topology>
    </subcellularLocation>
</comment>
<proteinExistence type="predicted"/>